<dbReference type="EMBL" id="WBSL01000001">
    <property type="protein sequence ID" value="MPY65947.1"/>
    <property type="molecule type" value="Genomic_DNA"/>
</dbReference>
<proteinExistence type="predicted"/>
<dbReference type="SUPFAM" id="SSF56300">
    <property type="entry name" value="Metallo-dependent phosphatases"/>
    <property type="match status" value="1"/>
</dbReference>
<dbReference type="InterPro" id="IPR029052">
    <property type="entry name" value="Metallo-depent_PP-like"/>
</dbReference>
<dbReference type="PANTHER" id="PTHR46546:SF4">
    <property type="entry name" value="SHEWANELLA-LIKE PROTEIN PHOSPHATASE 1"/>
    <property type="match status" value="1"/>
</dbReference>
<dbReference type="InterPro" id="IPR004843">
    <property type="entry name" value="Calcineurin-like_PHP"/>
</dbReference>
<feature type="domain" description="Calcineurin-like phosphoesterase" evidence="1">
    <location>
        <begin position="10"/>
        <end position="222"/>
    </location>
</feature>
<reference evidence="2 3" key="1">
    <citation type="submission" date="2019-10" db="EMBL/GenBank/DDBJ databases">
        <title>Deinococcus sp. isolated from soil.</title>
        <authorList>
            <person name="Li Y."/>
            <person name="Wang J."/>
        </authorList>
    </citation>
    <scope>NUCLEOTIDE SEQUENCE [LARGE SCALE GENOMIC DNA]</scope>
    <source>
        <strain evidence="2 3">SDU3-2</strain>
    </source>
</reference>
<evidence type="ECO:0000313" key="2">
    <source>
        <dbReference type="EMBL" id="MPY65947.1"/>
    </source>
</evidence>
<dbReference type="Gene3D" id="3.60.21.10">
    <property type="match status" value="1"/>
</dbReference>
<accession>A0A7X1NUA2</accession>
<evidence type="ECO:0000259" key="1">
    <source>
        <dbReference type="Pfam" id="PF00149"/>
    </source>
</evidence>
<protein>
    <submittedName>
        <fullName evidence="2">Metallophosphoesterase</fullName>
    </submittedName>
</protein>
<organism evidence="2 3">
    <name type="scientific">Deinococcus terrestris</name>
    <dbReference type="NCBI Taxonomy" id="2651870"/>
    <lineage>
        <taxon>Bacteria</taxon>
        <taxon>Thermotogati</taxon>
        <taxon>Deinococcota</taxon>
        <taxon>Deinococci</taxon>
        <taxon>Deinococcales</taxon>
        <taxon>Deinococcaceae</taxon>
        <taxon>Deinococcus</taxon>
    </lineage>
</organism>
<comment type="caution">
    <text evidence="2">The sequence shown here is derived from an EMBL/GenBank/DDBJ whole genome shotgun (WGS) entry which is preliminary data.</text>
</comment>
<dbReference type="Pfam" id="PF00149">
    <property type="entry name" value="Metallophos"/>
    <property type="match status" value="1"/>
</dbReference>
<dbReference type="GO" id="GO:0016787">
    <property type="term" value="F:hydrolase activity"/>
    <property type="evidence" value="ECO:0007669"/>
    <property type="project" value="InterPro"/>
</dbReference>
<name>A0A7X1NUA2_9DEIO</name>
<sequence length="287" mass="30094">MTPAASSPSLWVVGDVHGVPSKLRTLLRGAGLIGEDSGWTGGAAHLVFLGDYLDRGPDGAGVVRLVRALEAQAPLAGGRVTALLGNHEVMLLGAQRFAPGRRDPHGLREYWLENGGQPGDLRQLTEDDLAWLAARPALARAGRWLLLHADSTLYLELGGSVEAVNAAVRRRLQGDDPYVWARFASDFAARYAFAEPGGEAAVEALLGTFGGRRLAHGHTPVPLLGGGGGWPPGPGEPLTYRGGRCVALDSAMAYRPEAGFLARLGPRGVEEVVSLGQAGQRALHSGA</sequence>
<dbReference type="PANTHER" id="PTHR46546">
    <property type="entry name" value="SHEWANELLA-LIKE PROTEIN PHOSPHATASE 1"/>
    <property type="match status" value="1"/>
</dbReference>
<dbReference type="RefSeq" id="WP_152869238.1">
    <property type="nucleotide sequence ID" value="NZ_WBSL01000001.1"/>
</dbReference>
<dbReference type="Proteomes" id="UP000484842">
    <property type="component" value="Unassembled WGS sequence"/>
</dbReference>
<dbReference type="AlphaFoldDB" id="A0A7X1NUA2"/>
<dbReference type="PRINTS" id="PR00114">
    <property type="entry name" value="STPHPHTASE"/>
</dbReference>
<evidence type="ECO:0000313" key="3">
    <source>
        <dbReference type="Proteomes" id="UP000484842"/>
    </source>
</evidence>
<gene>
    <name evidence="2" type="ORF">F8S09_04445</name>
</gene>
<keyword evidence="3" id="KW-1185">Reference proteome</keyword>
<dbReference type="InterPro" id="IPR006186">
    <property type="entry name" value="Ser/Thr-sp_prot-phosphatase"/>
</dbReference>